<reference evidence="1 2" key="1">
    <citation type="submission" date="2020-03" db="EMBL/GenBank/DDBJ databases">
        <title>Dissostichus mawsoni Genome sequencing and assembly.</title>
        <authorList>
            <person name="Park H."/>
        </authorList>
    </citation>
    <scope>NUCLEOTIDE SEQUENCE [LARGE SCALE GENOMIC DNA]</scope>
    <source>
        <strain evidence="1">DM0001</strain>
        <tissue evidence="1">Muscle</tissue>
    </source>
</reference>
<evidence type="ECO:0000313" key="1">
    <source>
        <dbReference type="EMBL" id="KAF3839969.1"/>
    </source>
</evidence>
<dbReference type="Proteomes" id="UP000518266">
    <property type="component" value="Unassembled WGS sequence"/>
</dbReference>
<organism evidence="1 2">
    <name type="scientific">Dissostichus mawsoni</name>
    <name type="common">Antarctic cod</name>
    <dbReference type="NCBI Taxonomy" id="36200"/>
    <lineage>
        <taxon>Eukaryota</taxon>
        <taxon>Metazoa</taxon>
        <taxon>Chordata</taxon>
        <taxon>Craniata</taxon>
        <taxon>Vertebrata</taxon>
        <taxon>Euteleostomi</taxon>
        <taxon>Actinopterygii</taxon>
        <taxon>Neopterygii</taxon>
        <taxon>Teleostei</taxon>
        <taxon>Neoteleostei</taxon>
        <taxon>Acanthomorphata</taxon>
        <taxon>Eupercaria</taxon>
        <taxon>Perciformes</taxon>
        <taxon>Notothenioidei</taxon>
        <taxon>Nototheniidae</taxon>
        <taxon>Dissostichus</taxon>
    </lineage>
</organism>
<proteinExistence type="predicted"/>
<protein>
    <submittedName>
        <fullName evidence="1">Uncharacterized protein</fullName>
    </submittedName>
</protein>
<dbReference type="AlphaFoldDB" id="A0A7J5XU04"/>
<dbReference type="OrthoDB" id="8960034at2759"/>
<dbReference type="EMBL" id="JAAKFY010000021">
    <property type="protein sequence ID" value="KAF3839969.1"/>
    <property type="molecule type" value="Genomic_DNA"/>
</dbReference>
<evidence type="ECO:0000313" key="2">
    <source>
        <dbReference type="Proteomes" id="UP000518266"/>
    </source>
</evidence>
<comment type="caution">
    <text evidence="1">The sequence shown here is derived from an EMBL/GenBank/DDBJ whole genome shotgun (WGS) entry which is preliminary data.</text>
</comment>
<name>A0A7J5XU04_DISMA</name>
<gene>
    <name evidence="1" type="ORF">F7725_018687</name>
</gene>
<accession>A0A7J5XU04</accession>
<keyword evidence="2" id="KW-1185">Reference proteome</keyword>
<sequence>MPGNEYLKVQVGQEKSRKLNPISSSVPSLWLQPRPQIRRVFLFTWVLGLGDHGDDTEVSSLRHTVGHVEVEVPVDRDLTVCLFVLPAAVLLLQAADSLHPDVGVAVVALGLAQVGEHQVSLHSRRNRDDPGDGGA</sequence>